<comment type="caution">
    <text evidence="6">The sequence shown here is derived from an EMBL/GenBank/DDBJ whole genome shotgun (WGS) entry which is preliminary data.</text>
</comment>
<dbReference type="Proteomes" id="UP001642464">
    <property type="component" value="Unassembled WGS sequence"/>
</dbReference>
<proteinExistence type="predicted"/>
<dbReference type="SUPFAM" id="SSF82895">
    <property type="entry name" value="TSP-1 type 1 repeat"/>
    <property type="match status" value="2"/>
</dbReference>
<evidence type="ECO:0000256" key="4">
    <source>
        <dbReference type="SAM" id="Phobius"/>
    </source>
</evidence>
<feature type="chain" id="PRO_5047437769" evidence="5">
    <location>
        <begin position="19"/>
        <end position="1134"/>
    </location>
</feature>
<feature type="transmembrane region" description="Helical" evidence="4">
    <location>
        <begin position="355"/>
        <end position="375"/>
    </location>
</feature>
<keyword evidence="1" id="KW-0677">Repeat</keyword>
<evidence type="ECO:0000256" key="3">
    <source>
        <dbReference type="SAM" id="MobiDB-lite"/>
    </source>
</evidence>
<feature type="transmembrane region" description="Helical" evidence="4">
    <location>
        <begin position="267"/>
        <end position="284"/>
    </location>
</feature>
<dbReference type="PANTHER" id="PTHR22906:SF21">
    <property type="entry name" value="SEMA DOMAIN-CONTAINING PROTEIN"/>
    <property type="match status" value="1"/>
</dbReference>
<accession>A0ABP0IZ89</accession>
<evidence type="ECO:0000313" key="6">
    <source>
        <dbReference type="EMBL" id="CAK9007373.1"/>
    </source>
</evidence>
<feature type="compositionally biased region" description="Basic and acidic residues" evidence="3">
    <location>
        <begin position="1067"/>
        <end position="1117"/>
    </location>
</feature>
<reference evidence="6 7" key="1">
    <citation type="submission" date="2024-02" db="EMBL/GenBank/DDBJ databases">
        <authorList>
            <person name="Chen Y."/>
            <person name="Shah S."/>
            <person name="Dougan E. K."/>
            <person name="Thang M."/>
            <person name="Chan C."/>
        </authorList>
    </citation>
    <scope>NUCLEOTIDE SEQUENCE [LARGE SCALE GENOMIC DNA]</scope>
</reference>
<keyword evidence="4" id="KW-0472">Membrane</keyword>
<dbReference type="InterPro" id="IPR036383">
    <property type="entry name" value="TSP1_rpt_sf"/>
</dbReference>
<keyword evidence="4" id="KW-0812">Transmembrane</keyword>
<dbReference type="SMART" id="SM00209">
    <property type="entry name" value="TSP1"/>
    <property type="match status" value="3"/>
</dbReference>
<evidence type="ECO:0000256" key="2">
    <source>
        <dbReference type="ARBA" id="ARBA00023157"/>
    </source>
</evidence>
<feature type="transmembrane region" description="Helical" evidence="4">
    <location>
        <begin position="85"/>
        <end position="107"/>
    </location>
</feature>
<dbReference type="PROSITE" id="PS50092">
    <property type="entry name" value="TSP1"/>
    <property type="match status" value="2"/>
</dbReference>
<keyword evidence="4" id="KW-1133">Transmembrane helix</keyword>
<evidence type="ECO:0000256" key="1">
    <source>
        <dbReference type="ARBA" id="ARBA00022737"/>
    </source>
</evidence>
<feature type="transmembrane region" description="Helical" evidence="4">
    <location>
        <begin position="127"/>
        <end position="146"/>
    </location>
</feature>
<name>A0ABP0IZ89_9DINO</name>
<protein>
    <submittedName>
        <fullName evidence="6">Spondin-1 (F-spondin)</fullName>
    </submittedName>
</protein>
<sequence>MRGLYLWLPVLLATLAASKEGEYREIDDVITQEIEMAGLTPPEEDEEPKSKDLTAATFLLGGVTFVMSLFYLVNHPDMDIRQHTWKVINATVSIFVSVLLFQGITGVSDAISDTNLQSQSHQTSAKIGFAYFMFFIFYCTLHLILYNLSYSKEDSATEIAAVQRSSSVLASLENGTFEQRRRRQIACWATLLSHMAGFAHIRCSLDLQQLEIFKDGYLVVVPTLLNALLLVGIFKLSDGLRSRYMTSSTTAGFNMWEEGAEEAEDDIAAIGISFSMVVVLRFLLTDQMANPMGLELPVKDHAMYAKLSICGSAVVFALISIIILMVNTRLEKKKGAHKLIPTEPESHRLPYMTRWALIASSTFATGASWCGLYGAKWFLYGFERGEGDANPNTCISRVICALLVSFGSFILAARPSLVEWRTNLYVSSVLVLLPEKQQQMPHSSVSFDGYKFFTGPNNECKFQLVDKSFLPDNDTKASQVARDLAGAGEISSCVADNSDVAGNGQPRRSTALLKLHAHPFERNASGWRYFSMMIRNPQATPVRSTTDGRLANAFQIVMKTLNGETVADMSFQALDIKTIWVCGYTEWFLTTPCTANCGGGFRTRVRRMLHANPEGYDRRLLKNCHESLEEHETCNTQECDVDCQLSEWTPWANGECSRSCGGGTMVERRNVVMGPKGHGLICPPWSSDARVRVVPCNMNPCNASCIPSELEDEYKPFVKDFLVFKDVPTTDGEEDAQSDALDQSEAPSESKAVPKEAQGNSGEDTTDSNEQSSAQENSGTADKENNIGAVTEENEASNEDQPDVTQSLLSLRETPRTQLGLTKSSCSAPCGGGRRLVLIPSERKVSAGEDDKSCHLAFEEDCNNFPCKPLMMQPASPWEHPVAGQWFMLDISFVIEELAESFTIRAPPDFELAVTGNASECFLVEHSLPNLENCTIYPGQTSERTGPIMVMYFSNPLEPQNSYTLRQDWYHLRVWVHHPQNCTGGNTTDGRCLGLEGEREWTLAVKMTEPVPLWEIVKGSYEIFVDEKSAKDVFDAHAEKDESFTDEAEEVERVETVEGGHPTNVAEEEKTELSHAKNDAKQSAQEKEESSNSLLEEVHTSLRDRHHENVRQKDIRGHRTQTVHQRVHTKQRRV</sequence>
<feature type="region of interest" description="Disordered" evidence="3">
    <location>
        <begin position="1039"/>
        <end position="1134"/>
    </location>
</feature>
<keyword evidence="2" id="KW-1015">Disulfide bond</keyword>
<feature type="compositionally biased region" description="Polar residues" evidence="3">
    <location>
        <begin position="758"/>
        <end position="780"/>
    </location>
</feature>
<dbReference type="EMBL" id="CAXAMM010005469">
    <property type="protein sequence ID" value="CAK9007373.1"/>
    <property type="molecule type" value="Genomic_DNA"/>
</dbReference>
<feature type="signal peptide" evidence="5">
    <location>
        <begin position="1"/>
        <end position="18"/>
    </location>
</feature>
<feature type="region of interest" description="Disordered" evidence="3">
    <location>
        <begin position="730"/>
        <end position="785"/>
    </location>
</feature>
<dbReference type="InterPro" id="IPR000884">
    <property type="entry name" value="TSP1_rpt"/>
</dbReference>
<feature type="transmembrane region" description="Helical" evidence="4">
    <location>
        <begin position="395"/>
        <end position="413"/>
    </location>
</feature>
<keyword evidence="5" id="KW-0732">Signal</keyword>
<feature type="transmembrane region" description="Helical" evidence="4">
    <location>
        <begin position="53"/>
        <end position="73"/>
    </location>
</feature>
<dbReference type="PANTHER" id="PTHR22906">
    <property type="entry name" value="PROPERDIN"/>
    <property type="match status" value="1"/>
</dbReference>
<organism evidence="6 7">
    <name type="scientific">Durusdinium trenchii</name>
    <dbReference type="NCBI Taxonomy" id="1381693"/>
    <lineage>
        <taxon>Eukaryota</taxon>
        <taxon>Sar</taxon>
        <taxon>Alveolata</taxon>
        <taxon>Dinophyceae</taxon>
        <taxon>Suessiales</taxon>
        <taxon>Symbiodiniaceae</taxon>
        <taxon>Durusdinium</taxon>
    </lineage>
</organism>
<feature type="compositionally biased region" description="Basic residues" evidence="3">
    <location>
        <begin position="1118"/>
        <end position="1134"/>
    </location>
</feature>
<feature type="transmembrane region" description="Helical" evidence="4">
    <location>
        <begin position="217"/>
        <end position="236"/>
    </location>
</feature>
<dbReference type="Pfam" id="PF00090">
    <property type="entry name" value="TSP_1"/>
    <property type="match status" value="2"/>
</dbReference>
<gene>
    <name evidence="6" type="ORF">SCF082_LOCUS9432</name>
</gene>
<dbReference type="InterPro" id="IPR052065">
    <property type="entry name" value="Compl_asym_regulator"/>
</dbReference>
<keyword evidence="7" id="KW-1185">Reference proteome</keyword>
<evidence type="ECO:0000313" key="7">
    <source>
        <dbReference type="Proteomes" id="UP001642464"/>
    </source>
</evidence>
<dbReference type="Gene3D" id="2.20.100.10">
    <property type="entry name" value="Thrombospondin type-1 (TSP1) repeat"/>
    <property type="match status" value="2"/>
</dbReference>
<evidence type="ECO:0000256" key="5">
    <source>
        <dbReference type="SAM" id="SignalP"/>
    </source>
</evidence>
<feature type="transmembrane region" description="Helical" evidence="4">
    <location>
        <begin position="304"/>
        <end position="326"/>
    </location>
</feature>